<dbReference type="Proteomes" id="UP000824107">
    <property type="component" value="Unassembled WGS sequence"/>
</dbReference>
<dbReference type="Pfam" id="PF00078">
    <property type="entry name" value="RVT_1"/>
    <property type="match status" value="1"/>
</dbReference>
<comment type="caution">
    <text evidence="3">The sequence shown here is derived from an EMBL/GenBank/DDBJ whole genome shotgun (WGS) entry which is preliminary data.</text>
</comment>
<dbReference type="SUPFAM" id="SSF56672">
    <property type="entry name" value="DNA/RNA polymerases"/>
    <property type="match status" value="1"/>
</dbReference>
<gene>
    <name evidence="3" type="ORF">IAD20_06785</name>
</gene>
<accession>A0A9D1M4Q9</accession>
<evidence type="ECO:0000313" key="4">
    <source>
        <dbReference type="Proteomes" id="UP000824107"/>
    </source>
</evidence>
<dbReference type="InterPro" id="IPR051083">
    <property type="entry name" value="GrpII_Intron_Splice-Mob/Def"/>
</dbReference>
<dbReference type="PROSITE" id="PS50878">
    <property type="entry name" value="RT_POL"/>
    <property type="match status" value="1"/>
</dbReference>
<dbReference type="InterPro" id="IPR043502">
    <property type="entry name" value="DNA/RNA_pol_sf"/>
</dbReference>
<protein>
    <recommendedName>
        <fullName evidence="2">Reverse transcriptase domain-containing protein</fullName>
    </recommendedName>
</protein>
<organism evidence="3 4">
    <name type="scientific">Candidatus Scatocola faecipullorum</name>
    <dbReference type="NCBI Taxonomy" id="2840917"/>
    <lineage>
        <taxon>Bacteria</taxon>
        <taxon>Pseudomonadati</taxon>
        <taxon>Pseudomonadota</taxon>
        <taxon>Alphaproteobacteria</taxon>
        <taxon>Rhodospirillales</taxon>
        <taxon>Rhodospirillaceae</taxon>
        <taxon>Rhodospirillaceae incertae sedis</taxon>
        <taxon>Candidatus Scatocola</taxon>
    </lineage>
</organism>
<dbReference type="CDD" id="cd01646">
    <property type="entry name" value="RT_Bac_retron_I"/>
    <property type="match status" value="1"/>
</dbReference>
<dbReference type="AlphaFoldDB" id="A0A9D1M4Q9"/>
<reference evidence="3" key="1">
    <citation type="submission" date="2020-10" db="EMBL/GenBank/DDBJ databases">
        <authorList>
            <person name="Gilroy R."/>
        </authorList>
    </citation>
    <scope>NUCLEOTIDE SEQUENCE</scope>
    <source>
        <strain evidence="3">ChiW3-316</strain>
    </source>
</reference>
<evidence type="ECO:0000256" key="1">
    <source>
        <dbReference type="ARBA" id="ARBA00034120"/>
    </source>
</evidence>
<dbReference type="PANTHER" id="PTHR34047:SF8">
    <property type="entry name" value="PROTEIN YKFC"/>
    <property type="match status" value="1"/>
</dbReference>
<dbReference type="PANTHER" id="PTHR34047">
    <property type="entry name" value="NUCLEAR INTRON MATURASE 1, MITOCHONDRIAL-RELATED"/>
    <property type="match status" value="1"/>
</dbReference>
<proteinExistence type="inferred from homology"/>
<dbReference type="InterPro" id="IPR000477">
    <property type="entry name" value="RT_dom"/>
</dbReference>
<comment type="similarity">
    <text evidence="1">Belongs to the bacterial reverse transcriptase family.</text>
</comment>
<feature type="domain" description="Reverse transcriptase" evidence="2">
    <location>
        <begin position="1"/>
        <end position="308"/>
    </location>
</feature>
<sequence>MQLELFDTVDVGTIELEDIFSAYYECRKNKRRTINALAFEADFEENLIRLWRDINDRSYMPGRSIAFIVSEPVQREVFAADFRDRIVHHLIINKLNHLFEAQFINDSYSCREGKGTQYGVNRIAEFIRLCSENYTKDCYILKMDIQSFFMSIDKAILFRKLREFVLENYHESDRLLLIELIYKVIFNNPEDNCYIKGRRSDWKGLPKSKSLFTVAKGKGLPIGNLTSQIFANFYLNFFDKFVVETCGVKYYGRYVDDFVIVHEDKAFLLGLKDRLKEFIQRELAMTLHPKKVYLQHYTKGVKFIGAVIKPNREYIGNRTKGNLYARIRGYNEELFRQPKQAPKMLEQVAASINSYLGFMIHYKTFKIRRRLLTEVLAPGWRKYLEIAPDMSKVTIKPAYKPVAKAVNKLKNKKKRRKKFMRPLRAVDSLMGG</sequence>
<evidence type="ECO:0000259" key="2">
    <source>
        <dbReference type="PROSITE" id="PS50878"/>
    </source>
</evidence>
<evidence type="ECO:0000313" key="3">
    <source>
        <dbReference type="EMBL" id="HIU53770.1"/>
    </source>
</evidence>
<dbReference type="EMBL" id="DVNC01000047">
    <property type="protein sequence ID" value="HIU53770.1"/>
    <property type="molecule type" value="Genomic_DNA"/>
</dbReference>
<reference evidence="3" key="2">
    <citation type="journal article" date="2021" name="PeerJ">
        <title>Extensive microbial diversity within the chicken gut microbiome revealed by metagenomics and culture.</title>
        <authorList>
            <person name="Gilroy R."/>
            <person name="Ravi A."/>
            <person name="Getino M."/>
            <person name="Pursley I."/>
            <person name="Horton D.L."/>
            <person name="Alikhan N.F."/>
            <person name="Baker D."/>
            <person name="Gharbi K."/>
            <person name="Hall N."/>
            <person name="Watson M."/>
            <person name="Adriaenssens E.M."/>
            <person name="Foster-Nyarko E."/>
            <person name="Jarju S."/>
            <person name="Secka A."/>
            <person name="Antonio M."/>
            <person name="Oren A."/>
            <person name="Chaudhuri R.R."/>
            <person name="La Ragione R."/>
            <person name="Hildebrand F."/>
            <person name="Pallen M.J."/>
        </authorList>
    </citation>
    <scope>NUCLEOTIDE SEQUENCE</scope>
    <source>
        <strain evidence="3">ChiW3-316</strain>
    </source>
</reference>
<name>A0A9D1M4Q9_9PROT</name>